<protein>
    <submittedName>
        <fullName evidence="1">Formate dehydrogenase chain D</fullName>
        <ecNumber evidence="1">1.17.1.9</ecNumber>
    </submittedName>
</protein>
<dbReference type="EMBL" id="BBMS01000010">
    <property type="protein sequence ID" value="GAL25500.1"/>
    <property type="molecule type" value="Genomic_DNA"/>
</dbReference>
<organism evidence="1 2">
    <name type="scientific">Vibrio variabilis</name>
    <dbReference type="NCBI Taxonomy" id="990271"/>
    <lineage>
        <taxon>Bacteria</taxon>
        <taxon>Pseudomonadati</taxon>
        <taxon>Pseudomonadota</taxon>
        <taxon>Gammaproteobacteria</taxon>
        <taxon>Vibrionales</taxon>
        <taxon>Vibrionaceae</taxon>
        <taxon>Vibrio</taxon>
    </lineage>
</organism>
<dbReference type="EC" id="1.17.1.9" evidence="1"/>
<keyword evidence="1" id="KW-0560">Oxidoreductase</keyword>
<keyword evidence="2" id="KW-1185">Reference proteome</keyword>
<evidence type="ECO:0000313" key="2">
    <source>
        <dbReference type="Proteomes" id="UP000029223"/>
    </source>
</evidence>
<reference evidence="2" key="1">
    <citation type="submission" date="2014-09" db="EMBL/GenBank/DDBJ databases">
        <title>Vibrio variabilis JCM 19239. (C206) whole genome shotgun sequence.</title>
        <authorList>
            <person name="Sawabe T."/>
            <person name="Meirelles P."/>
            <person name="Nakanishi M."/>
            <person name="Sayaka M."/>
            <person name="Hattori M."/>
            <person name="Ohkuma M."/>
        </authorList>
    </citation>
    <scope>NUCLEOTIDE SEQUENCE [LARGE SCALE GENOMIC DNA]</scope>
    <source>
        <strain evidence="2">JCM 19239</strain>
    </source>
</reference>
<proteinExistence type="predicted"/>
<sequence length="39" mass="4217">MGLDLAKQFGITTIARAKGLRFQVFTGGEKVDFDVKGNS</sequence>
<name>A0ABQ0J9Q7_9VIBR</name>
<reference evidence="2" key="2">
    <citation type="submission" date="2014-09" db="EMBL/GenBank/DDBJ databases">
        <authorList>
            <consortium name="NBRP consortium"/>
            <person name="Sawabe T."/>
            <person name="Meirelles P."/>
            <person name="Nakanishi M."/>
            <person name="Sayaka M."/>
            <person name="Hattori M."/>
            <person name="Ohkuma M."/>
        </authorList>
    </citation>
    <scope>NUCLEOTIDE SEQUENCE [LARGE SCALE GENOMIC DNA]</scope>
    <source>
        <strain evidence="2">JCM 19239</strain>
    </source>
</reference>
<dbReference type="GO" id="GO:0008863">
    <property type="term" value="F:formate dehydrogenase (NAD+) activity"/>
    <property type="evidence" value="ECO:0007669"/>
    <property type="project" value="UniProtKB-EC"/>
</dbReference>
<comment type="caution">
    <text evidence="1">The sequence shown here is derived from an EMBL/GenBank/DDBJ whole genome shotgun (WGS) entry which is preliminary data.</text>
</comment>
<gene>
    <name evidence="1" type="ORF">JCM19239_3774</name>
</gene>
<accession>A0ABQ0J9Q7</accession>
<dbReference type="Proteomes" id="UP000029223">
    <property type="component" value="Unassembled WGS sequence"/>
</dbReference>
<evidence type="ECO:0000313" key="1">
    <source>
        <dbReference type="EMBL" id="GAL25500.1"/>
    </source>
</evidence>